<proteinExistence type="predicted"/>
<dbReference type="EMBL" id="MT143170">
    <property type="protein sequence ID" value="QJA93700.1"/>
    <property type="molecule type" value="Genomic_DNA"/>
</dbReference>
<dbReference type="AlphaFoldDB" id="A0A6M3LFW5"/>
<organism evidence="1">
    <name type="scientific">viral metagenome</name>
    <dbReference type="NCBI Taxonomy" id="1070528"/>
    <lineage>
        <taxon>unclassified sequences</taxon>
        <taxon>metagenomes</taxon>
        <taxon>organismal metagenomes</taxon>
    </lineage>
</organism>
<sequence>MSGSTNIFLTSTLIAREVLRLLKNNLVMGNLVYRAYEAEFPGSPKKGGTVTIRKPVKFKVSKTRVRVSSVITEQSITLTVATQAHVTWAFHMVDMTLSIEEYSERYIRPAAAALANTVDADLCALYKDVWNTVQEDTAGVSPHTFMILGKAMQKLDEEACPPEDRVVVLNPAANWSVANALSGMYAQEPSTTAIRKGKLGRIAGCDIYMDQNIKTHLTGEWSSDTVEATTGKLLIFSSAAALPATGLVVGASNNQRIYLTGIRQNTAVAFTQGDVLTVAQLYAVNPMSGESTGSLRHFVVTADITGTNESTLTDIIKIAIQPDIISTGPYKTVSTIPTAGAKVWPVMEEPEKNYPQNLAFHKNAFALVMVPLEKPDGQWGSSITEDGISIRLVKGYDIDEDDEIIRCDILYGVKTIYPELAARILGAEG</sequence>
<accession>A0A6M3LFW5</accession>
<evidence type="ECO:0000313" key="1">
    <source>
        <dbReference type="EMBL" id="QJA93700.1"/>
    </source>
</evidence>
<name>A0A6M3LFW5_9ZZZZ</name>
<protein>
    <submittedName>
        <fullName evidence="1">Putative capsid protein</fullName>
    </submittedName>
</protein>
<gene>
    <name evidence="1" type="ORF">MM415B04140_0006</name>
</gene>
<dbReference type="InterPro" id="IPR024659">
    <property type="entry name" value="Phage_coat_Gp5"/>
</dbReference>
<dbReference type="Gene3D" id="2.40.30.240">
    <property type="match status" value="1"/>
</dbReference>
<reference evidence="1" key="1">
    <citation type="submission" date="2020-03" db="EMBL/GenBank/DDBJ databases">
        <title>The deep terrestrial virosphere.</title>
        <authorList>
            <person name="Holmfeldt K."/>
            <person name="Nilsson E."/>
            <person name="Simone D."/>
            <person name="Lopez-Fernandez M."/>
            <person name="Wu X."/>
            <person name="de Brujin I."/>
            <person name="Lundin D."/>
            <person name="Andersson A."/>
            <person name="Bertilsson S."/>
            <person name="Dopson M."/>
        </authorList>
    </citation>
    <scope>NUCLEOTIDE SEQUENCE</scope>
    <source>
        <strain evidence="1">MM415B04140</strain>
    </source>
</reference>
<dbReference type="Pfam" id="PF11651">
    <property type="entry name" value="P22_CoatProtein"/>
    <property type="match status" value="1"/>
</dbReference>